<dbReference type="EMBL" id="PGGS01000021">
    <property type="protein sequence ID" value="PNH11810.1"/>
    <property type="molecule type" value="Genomic_DNA"/>
</dbReference>
<feature type="compositionally biased region" description="Low complexity" evidence="1">
    <location>
        <begin position="10"/>
        <end position="19"/>
    </location>
</feature>
<evidence type="ECO:0000313" key="2">
    <source>
        <dbReference type="EMBL" id="PNH11810.1"/>
    </source>
</evidence>
<evidence type="ECO:0000313" key="3">
    <source>
        <dbReference type="Proteomes" id="UP000236333"/>
    </source>
</evidence>
<protein>
    <submittedName>
        <fullName evidence="2">Uncharacterized protein</fullName>
    </submittedName>
</protein>
<sequence>MRGKLHRRPAQQPRPHAAAGVRGGCHAGQQQLRPVVEAGSQRPRAVRGKERGDGGARAAHDAIQPRRAQGGTGARGAALHARRAAGDDCEDDLQEVATIRATASAGPAPPPPRDSGDEAKTSPPTARMPERTLRAGSGRFGHAQ</sequence>
<feature type="compositionally biased region" description="Basic and acidic residues" evidence="1">
    <location>
        <begin position="47"/>
        <end position="64"/>
    </location>
</feature>
<proteinExistence type="predicted"/>
<reference evidence="2 3" key="1">
    <citation type="journal article" date="2017" name="Mol. Biol. Evol.">
        <title>The 4-celled Tetrabaena socialis nuclear genome reveals the essential components for genetic control of cell number at the origin of multicellularity in the volvocine lineage.</title>
        <authorList>
            <person name="Featherston J."/>
            <person name="Arakaki Y."/>
            <person name="Hanschen E.R."/>
            <person name="Ferris P.J."/>
            <person name="Michod R.E."/>
            <person name="Olson B.J.S.C."/>
            <person name="Nozaki H."/>
            <person name="Durand P.M."/>
        </authorList>
    </citation>
    <scope>NUCLEOTIDE SEQUENCE [LARGE SCALE GENOMIC DNA]</scope>
    <source>
        <strain evidence="2 3">NIES-571</strain>
    </source>
</reference>
<name>A0A2J8AH22_9CHLO</name>
<evidence type="ECO:0000256" key="1">
    <source>
        <dbReference type="SAM" id="MobiDB-lite"/>
    </source>
</evidence>
<comment type="caution">
    <text evidence="2">The sequence shown here is derived from an EMBL/GenBank/DDBJ whole genome shotgun (WGS) entry which is preliminary data.</text>
</comment>
<gene>
    <name evidence="2" type="ORF">TSOC_001303</name>
</gene>
<dbReference type="Proteomes" id="UP000236333">
    <property type="component" value="Unassembled WGS sequence"/>
</dbReference>
<dbReference type="AlphaFoldDB" id="A0A2J8AH22"/>
<organism evidence="2 3">
    <name type="scientific">Tetrabaena socialis</name>
    <dbReference type="NCBI Taxonomy" id="47790"/>
    <lineage>
        <taxon>Eukaryota</taxon>
        <taxon>Viridiplantae</taxon>
        <taxon>Chlorophyta</taxon>
        <taxon>core chlorophytes</taxon>
        <taxon>Chlorophyceae</taxon>
        <taxon>CS clade</taxon>
        <taxon>Chlamydomonadales</taxon>
        <taxon>Tetrabaenaceae</taxon>
        <taxon>Tetrabaena</taxon>
    </lineage>
</organism>
<keyword evidence="3" id="KW-1185">Reference proteome</keyword>
<accession>A0A2J8AH22</accession>
<feature type="region of interest" description="Disordered" evidence="1">
    <location>
        <begin position="1"/>
        <end position="144"/>
    </location>
</feature>